<comment type="caution">
    <text evidence="1">The sequence shown here is derived from an EMBL/GenBank/DDBJ whole genome shotgun (WGS) entry which is preliminary data.</text>
</comment>
<evidence type="ECO:0000313" key="2">
    <source>
        <dbReference type="Proteomes" id="UP001066276"/>
    </source>
</evidence>
<sequence>MSVKPGGFWYTPLYLRQELAQPEIPVPVSHLLRRRRRAGLGSRQEQMGRDATYLALLRLAPLTTVAARRARSA</sequence>
<proteinExistence type="predicted"/>
<protein>
    <submittedName>
        <fullName evidence="1">Uncharacterized protein</fullName>
    </submittedName>
</protein>
<name>A0AAV7U0W1_PLEWA</name>
<keyword evidence="2" id="KW-1185">Reference proteome</keyword>
<organism evidence="1 2">
    <name type="scientific">Pleurodeles waltl</name>
    <name type="common">Iberian ribbed newt</name>
    <dbReference type="NCBI Taxonomy" id="8319"/>
    <lineage>
        <taxon>Eukaryota</taxon>
        <taxon>Metazoa</taxon>
        <taxon>Chordata</taxon>
        <taxon>Craniata</taxon>
        <taxon>Vertebrata</taxon>
        <taxon>Euteleostomi</taxon>
        <taxon>Amphibia</taxon>
        <taxon>Batrachia</taxon>
        <taxon>Caudata</taxon>
        <taxon>Salamandroidea</taxon>
        <taxon>Salamandridae</taxon>
        <taxon>Pleurodelinae</taxon>
        <taxon>Pleurodeles</taxon>
    </lineage>
</organism>
<evidence type="ECO:0000313" key="1">
    <source>
        <dbReference type="EMBL" id="KAJ1182115.1"/>
    </source>
</evidence>
<gene>
    <name evidence="1" type="ORF">NDU88_007310</name>
</gene>
<reference evidence="1" key="1">
    <citation type="journal article" date="2022" name="bioRxiv">
        <title>Sequencing and chromosome-scale assembly of the giantPleurodeles waltlgenome.</title>
        <authorList>
            <person name="Brown T."/>
            <person name="Elewa A."/>
            <person name="Iarovenko S."/>
            <person name="Subramanian E."/>
            <person name="Araus A.J."/>
            <person name="Petzold A."/>
            <person name="Susuki M."/>
            <person name="Suzuki K.-i.T."/>
            <person name="Hayashi T."/>
            <person name="Toyoda A."/>
            <person name="Oliveira C."/>
            <person name="Osipova E."/>
            <person name="Leigh N.D."/>
            <person name="Simon A."/>
            <person name="Yun M.H."/>
        </authorList>
    </citation>
    <scope>NUCLEOTIDE SEQUENCE</scope>
    <source>
        <strain evidence="1">20211129_DDA</strain>
        <tissue evidence="1">Liver</tissue>
    </source>
</reference>
<accession>A0AAV7U0W1</accession>
<dbReference type="EMBL" id="JANPWB010000006">
    <property type="protein sequence ID" value="KAJ1182115.1"/>
    <property type="molecule type" value="Genomic_DNA"/>
</dbReference>
<dbReference type="AlphaFoldDB" id="A0AAV7U0W1"/>
<dbReference type="Proteomes" id="UP001066276">
    <property type="component" value="Chromosome 3_2"/>
</dbReference>